<proteinExistence type="predicted"/>
<dbReference type="Proteomes" id="UP001160148">
    <property type="component" value="Unassembled WGS sequence"/>
</dbReference>
<evidence type="ECO:0000313" key="2">
    <source>
        <dbReference type="Proteomes" id="UP001160148"/>
    </source>
</evidence>
<reference evidence="1 2" key="1">
    <citation type="submission" date="2023-01" db="EMBL/GenBank/DDBJ databases">
        <authorList>
            <person name="Whitehead M."/>
        </authorList>
    </citation>
    <scope>NUCLEOTIDE SEQUENCE [LARGE SCALE GENOMIC DNA]</scope>
</reference>
<dbReference type="AlphaFoldDB" id="A0AAV0YDL3"/>
<dbReference type="PANTHER" id="PTHR11439">
    <property type="entry name" value="GAG-POL-RELATED RETROTRANSPOSON"/>
    <property type="match status" value="1"/>
</dbReference>
<sequence length="131" mass="15256">MISWTSQRQHCVSLSSTEAEYISASEAVKGILWITWLITSLSTTGDKQLVLFIDNQNATRLVKNPEFHKRTKHIDVRYHFIREKYEEGQFQLQYIGTEDQIADILTKPLVKERFEKLWSAIGVTTIKEIIN</sequence>
<organism evidence="1 2">
    <name type="scientific">Macrosiphum euphorbiae</name>
    <name type="common">potato aphid</name>
    <dbReference type="NCBI Taxonomy" id="13131"/>
    <lineage>
        <taxon>Eukaryota</taxon>
        <taxon>Metazoa</taxon>
        <taxon>Ecdysozoa</taxon>
        <taxon>Arthropoda</taxon>
        <taxon>Hexapoda</taxon>
        <taxon>Insecta</taxon>
        <taxon>Pterygota</taxon>
        <taxon>Neoptera</taxon>
        <taxon>Paraneoptera</taxon>
        <taxon>Hemiptera</taxon>
        <taxon>Sternorrhyncha</taxon>
        <taxon>Aphidomorpha</taxon>
        <taxon>Aphidoidea</taxon>
        <taxon>Aphididae</taxon>
        <taxon>Macrosiphini</taxon>
        <taxon>Macrosiphum</taxon>
    </lineage>
</organism>
<gene>
    <name evidence="1" type="ORF">MEUPH1_LOCUS30820</name>
</gene>
<name>A0AAV0YDL3_9HEMI</name>
<dbReference type="CDD" id="cd09272">
    <property type="entry name" value="RNase_HI_RT_Ty1"/>
    <property type="match status" value="1"/>
</dbReference>
<protein>
    <recommendedName>
        <fullName evidence="3">Copia protein</fullName>
    </recommendedName>
</protein>
<keyword evidence="2" id="KW-1185">Reference proteome</keyword>
<dbReference type="EMBL" id="CARXXK010001804">
    <property type="protein sequence ID" value="CAI6377586.1"/>
    <property type="molecule type" value="Genomic_DNA"/>
</dbReference>
<evidence type="ECO:0000313" key="1">
    <source>
        <dbReference type="EMBL" id="CAI6377586.1"/>
    </source>
</evidence>
<accession>A0AAV0YDL3</accession>
<evidence type="ECO:0008006" key="3">
    <source>
        <dbReference type="Google" id="ProtNLM"/>
    </source>
</evidence>
<comment type="caution">
    <text evidence="1">The sequence shown here is derived from an EMBL/GenBank/DDBJ whole genome shotgun (WGS) entry which is preliminary data.</text>
</comment>